<gene>
    <name evidence="1" type="ORF">GCM10022224_095690</name>
</gene>
<evidence type="ECO:0000313" key="2">
    <source>
        <dbReference type="Proteomes" id="UP001500902"/>
    </source>
</evidence>
<dbReference type="EMBL" id="BAAAZP010000226">
    <property type="protein sequence ID" value="GAA3714902.1"/>
    <property type="molecule type" value="Genomic_DNA"/>
</dbReference>
<dbReference type="RefSeq" id="WP_344895263.1">
    <property type="nucleotide sequence ID" value="NZ_BAAAZP010000226.1"/>
</dbReference>
<name>A0ABP7E6D4_9ACTN</name>
<sequence>MFFRVATVLGPHPHAVSVRDVERVLLRGNRGYRDKTPEFTQWGVAVIDHATGRTVPEIEFTLVEIG</sequence>
<proteinExistence type="predicted"/>
<organism evidence="1 2">
    <name type="scientific">Nonomuraea antimicrobica</name>
    <dbReference type="NCBI Taxonomy" id="561173"/>
    <lineage>
        <taxon>Bacteria</taxon>
        <taxon>Bacillati</taxon>
        <taxon>Actinomycetota</taxon>
        <taxon>Actinomycetes</taxon>
        <taxon>Streptosporangiales</taxon>
        <taxon>Streptosporangiaceae</taxon>
        <taxon>Nonomuraea</taxon>
    </lineage>
</organism>
<evidence type="ECO:0000313" key="1">
    <source>
        <dbReference type="EMBL" id="GAA3714902.1"/>
    </source>
</evidence>
<comment type="caution">
    <text evidence="1">The sequence shown here is derived from an EMBL/GenBank/DDBJ whole genome shotgun (WGS) entry which is preliminary data.</text>
</comment>
<evidence type="ECO:0008006" key="3">
    <source>
        <dbReference type="Google" id="ProtNLM"/>
    </source>
</evidence>
<protein>
    <recommendedName>
        <fullName evidence="3">ASCH domain-containing protein</fullName>
    </recommendedName>
</protein>
<reference evidence="2" key="1">
    <citation type="journal article" date="2019" name="Int. J. Syst. Evol. Microbiol.">
        <title>The Global Catalogue of Microorganisms (GCM) 10K type strain sequencing project: providing services to taxonomists for standard genome sequencing and annotation.</title>
        <authorList>
            <consortium name="The Broad Institute Genomics Platform"/>
            <consortium name="The Broad Institute Genome Sequencing Center for Infectious Disease"/>
            <person name="Wu L."/>
            <person name="Ma J."/>
        </authorList>
    </citation>
    <scope>NUCLEOTIDE SEQUENCE [LARGE SCALE GENOMIC DNA]</scope>
    <source>
        <strain evidence="2">JCM 16904</strain>
    </source>
</reference>
<accession>A0ABP7E6D4</accession>
<keyword evidence="2" id="KW-1185">Reference proteome</keyword>
<dbReference type="Proteomes" id="UP001500902">
    <property type="component" value="Unassembled WGS sequence"/>
</dbReference>